<keyword evidence="6 11" id="KW-0223">Dioxygenase</keyword>
<dbReference type="FunFam" id="2.60.120.10:FF:000079">
    <property type="entry name" value="1,2-dihydroxy-3-keto-5-methylthiopentene dioxygenase"/>
    <property type="match status" value="1"/>
</dbReference>
<dbReference type="GO" id="GO:0005634">
    <property type="term" value="C:nucleus"/>
    <property type="evidence" value="ECO:0007669"/>
    <property type="project" value="UniProtKB-SubCell"/>
</dbReference>
<feature type="binding site" evidence="11">
    <location>
        <position position="87"/>
    </location>
    <ligand>
        <name>Fe(2+)</name>
        <dbReference type="ChEBI" id="CHEBI:29033"/>
        <note>for iron-dependent acireductone dioxygenase activity</note>
    </ligand>
</feature>
<comment type="cofactor">
    <cofactor evidence="11">
        <name>Fe(2+)</name>
        <dbReference type="ChEBI" id="CHEBI:29033"/>
    </cofactor>
    <cofactor evidence="11">
        <name>Ni(2+)</name>
        <dbReference type="ChEBI" id="CHEBI:49786"/>
    </cofactor>
    <text evidence="11">Binds either 1 Fe or Ni cation per monomer. Iron-binding promotes an acireductone dioxygenase reaction producing 2-keto-4-methylthiobutyrate, while nickel-binding promotes an acireductone dioxygenase reaction producing 3-(methylsulfanyl)propanoate.</text>
</comment>
<comment type="pathway">
    <text evidence="11">Amino-acid biosynthesis; L-methionine biosynthesis via salvage pathway; L-methionine from S-methyl-5-thio-alpha-D-ribose 1-phosphate: step 5/6.</text>
</comment>
<dbReference type="EC" id="1.13.11.54" evidence="11"/>
<dbReference type="HAMAP" id="MF_03154">
    <property type="entry name" value="Salvage_MtnD_euk"/>
    <property type="match status" value="1"/>
</dbReference>
<dbReference type="GO" id="GO:0010308">
    <property type="term" value="F:acireductone dioxygenase (Ni2+-requiring) activity"/>
    <property type="evidence" value="ECO:0007669"/>
    <property type="project" value="UniProtKB-UniRule"/>
</dbReference>
<comment type="subcellular location">
    <subcellularLocation>
        <location evidence="11">Cytoplasm</location>
    </subcellularLocation>
    <subcellularLocation>
        <location evidence="11">Nucleus</location>
    </subcellularLocation>
</comment>
<evidence type="ECO:0000256" key="7">
    <source>
        <dbReference type="ARBA" id="ARBA00023002"/>
    </source>
</evidence>
<dbReference type="GO" id="GO:0010309">
    <property type="term" value="F:acireductone dioxygenase [iron(II)-requiring] activity"/>
    <property type="evidence" value="ECO:0007669"/>
    <property type="project" value="UniProtKB-UniRule"/>
</dbReference>
<dbReference type="RefSeq" id="XP_014169873.1">
    <property type="nucleotide sequence ID" value="XM_014314398.1"/>
</dbReference>
<protein>
    <recommendedName>
        <fullName evidence="11">Acireductone dioxygenase</fullName>
    </recommendedName>
    <alternativeName>
        <fullName evidence="11">Acireductone dioxygenase (Fe(2+)-requiring)</fullName>
        <shortName evidence="11">ARD'</shortName>
        <shortName evidence="11">Fe-ARD</shortName>
        <ecNumber evidence="11">1.13.11.54</ecNumber>
    </alternativeName>
    <alternativeName>
        <fullName evidence="11">Acireductone dioxygenase (Ni(2+)-requiring)</fullName>
        <shortName evidence="11">ARD</shortName>
        <shortName evidence="11">Ni-ARD</shortName>
        <ecNumber evidence="11">1.13.11.53</ecNumber>
    </alternativeName>
</protein>
<dbReference type="STRING" id="655863.F0XPV2"/>
<keyword evidence="3 11" id="KW-0533">Nickel</keyword>
<dbReference type="GeneID" id="25980932"/>
<keyword evidence="4 11" id="KW-0028">Amino-acid biosynthesis</keyword>
<dbReference type="PANTHER" id="PTHR23418:SF0">
    <property type="entry name" value="ACIREDUCTONE DIOXYGENASE"/>
    <property type="match status" value="1"/>
</dbReference>
<evidence type="ECO:0000256" key="5">
    <source>
        <dbReference type="ARBA" id="ARBA00022723"/>
    </source>
</evidence>
<reference evidence="13 14" key="1">
    <citation type="journal article" date="2011" name="Proc. Natl. Acad. Sci. U.S.A.">
        <title>Genome and transcriptome analyses of the mountain pine beetle-fungal symbiont Grosmannia clavigera, a lodgepole pine pathogen.</title>
        <authorList>
            <person name="DiGuistini S."/>
            <person name="Wang Y."/>
            <person name="Liao N.Y."/>
            <person name="Taylor G."/>
            <person name="Tanguay P."/>
            <person name="Feau N."/>
            <person name="Henrissat B."/>
            <person name="Chan S.K."/>
            <person name="Hesse-Orce U."/>
            <person name="Alamouti S.M."/>
            <person name="Tsui C.K.M."/>
            <person name="Docking R.T."/>
            <person name="Levasseur A."/>
            <person name="Haridas S."/>
            <person name="Robertson G."/>
            <person name="Birol I."/>
            <person name="Holt R.A."/>
            <person name="Marra M.A."/>
            <person name="Hamelin R.C."/>
            <person name="Hirst M."/>
            <person name="Jones S.J.M."/>
            <person name="Bohlmann J."/>
            <person name="Breuil C."/>
        </authorList>
    </citation>
    <scope>NUCLEOTIDE SEQUENCE [LARGE SCALE GENOMIC DNA]</scope>
    <source>
        <strain evidence="14">kw1407 / UAMH 11150</strain>
    </source>
</reference>
<evidence type="ECO:0000256" key="9">
    <source>
        <dbReference type="ARBA" id="ARBA00023167"/>
    </source>
</evidence>
<keyword evidence="5 11" id="KW-0479">Metal-binding</keyword>
<feature type="region of interest" description="Disordered" evidence="12">
    <location>
        <begin position="151"/>
        <end position="172"/>
    </location>
</feature>
<organism evidence="14">
    <name type="scientific">Grosmannia clavigera (strain kw1407 / UAMH 11150)</name>
    <name type="common">Blue stain fungus</name>
    <name type="synonym">Graphiocladiella clavigera</name>
    <dbReference type="NCBI Taxonomy" id="655863"/>
    <lineage>
        <taxon>Eukaryota</taxon>
        <taxon>Fungi</taxon>
        <taxon>Dikarya</taxon>
        <taxon>Ascomycota</taxon>
        <taxon>Pezizomycotina</taxon>
        <taxon>Sordariomycetes</taxon>
        <taxon>Sordariomycetidae</taxon>
        <taxon>Ophiostomatales</taxon>
        <taxon>Ophiostomataceae</taxon>
        <taxon>Leptographium</taxon>
    </lineage>
</organism>
<dbReference type="GO" id="GO:0005737">
    <property type="term" value="C:cytoplasm"/>
    <property type="evidence" value="ECO:0007669"/>
    <property type="project" value="UniProtKB-SubCell"/>
</dbReference>
<evidence type="ECO:0000256" key="4">
    <source>
        <dbReference type="ARBA" id="ARBA00022605"/>
    </source>
</evidence>
<feature type="binding site" evidence="11">
    <location>
        <position position="126"/>
    </location>
    <ligand>
        <name>Ni(2+)</name>
        <dbReference type="ChEBI" id="CHEBI:49786"/>
        <note>for nickel-dependent acireductone dioxygenase activity</note>
    </ligand>
</feature>
<keyword evidence="8 11" id="KW-0408">Iron</keyword>
<evidence type="ECO:0000256" key="10">
    <source>
        <dbReference type="ARBA" id="ARBA00023242"/>
    </source>
</evidence>
<keyword evidence="2 11" id="KW-0963">Cytoplasm</keyword>
<dbReference type="GO" id="GO:0019509">
    <property type="term" value="P:L-methionine salvage from methylthioadenosine"/>
    <property type="evidence" value="ECO:0007669"/>
    <property type="project" value="UniProtKB-UniRule"/>
</dbReference>
<evidence type="ECO:0000313" key="14">
    <source>
        <dbReference type="Proteomes" id="UP000007796"/>
    </source>
</evidence>
<dbReference type="CDD" id="cd02232">
    <property type="entry name" value="cupin_ARD"/>
    <property type="match status" value="1"/>
</dbReference>
<dbReference type="PANTHER" id="PTHR23418">
    <property type="entry name" value="ACIREDUCTONE DIOXYGENASE"/>
    <property type="match status" value="1"/>
</dbReference>
<feature type="binding site" evidence="11">
    <location>
        <position position="83"/>
    </location>
    <ligand>
        <name>Ni(2+)</name>
        <dbReference type="ChEBI" id="CHEBI:49786"/>
        <note>for nickel-dependent acireductone dioxygenase activity</note>
    </ligand>
</feature>
<comment type="similarity">
    <text evidence="11">Belongs to the acireductone dioxygenase (ARD) family.</text>
</comment>
<evidence type="ECO:0000256" key="12">
    <source>
        <dbReference type="SAM" id="MobiDB-lite"/>
    </source>
</evidence>
<feature type="binding site" evidence="11">
    <location>
        <position position="81"/>
    </location>
    <ligand>
        <name>Fe(2+)</name>
        <dbReference type="ChEBI" id="CHEBI:29033"/>
        <note>for iron-dependent acireductone dioxygenase activity</note>
    </ligand>
</feature>
<dbReference type="InterPro" id="IPR004313">
    <property type="entry name" value="ARD"/>
</dbReference>
<dbReference type="EC" id="1.13.11.53" evidence="11"/>
<dbReference type="SUPFAM" id="SSF51182">
    <property type="entry name" value="RmlC-like cupins"/>
    <property type="match status" value="1"/>
</dbReference>
<dbReference type="UniPathway" id="UPA00904">
    <property type="reaction ID" value="UER00878"/>
</dbReference>
<dbReference type="OrthoDB" id="1867259at2759"/>
<dbReference type="GO" id="GO:0016151">
    <property type="term" value="F:nickel cation binding"/>
    <property type="evidence" value="ECO:0007669"/>
    <property type="project" value="UniProtKB-UniRule"/>
</dbReference>
<comment type="catalytic activity">
    <reaction evidence="11">
        <text>1,2-dihydroxy-5-(methylsulfanyl)pent-1-en-3-one + O2 = 3-(methylsulfanyl)propanoate + CO + formate + 2 H(+)</text>
        <dbReference type="Rhea" id="RHEA:14161"/>
        <dbReference type="ChEBI" id="CHEBI:15378"/>
        <dbReference type="ChEBI" id="CHEBI:15379"/>
        <dbReference type="ChEBI" id="CHEBI:15740"/>
        <dbReference type="ChEBI" id="CHEBI:17245"/>
        <dbReference type="ChEBI" id="CHEBI:49016"/>
        <dbReference type="ChEBI" id="CHEBI:49252"/>
        <dbReference type="EC" id="1.13.11.53"/>
    </reaction>
</comment>
<feature type="binding site" evidence="11">
    <location>
        <position position="81"/>
    </location>
    <ligand>
        <name>Ni(2+)</name>
        <dbReference type="ChEBI" id="CHEBI:49786"/>
        <note>for nickel-dependent acireductone dioxygenase activity</note>
    </ligand>
</feature>
<dbReference type="HOGENOM" id="CLU_090154_1_0_1"/>
<dbReference type="InterPro" id="IPR011051">
    <property type="entry name" value="RmlC_Cupin_sf"/>
</dbReference>
<evidence type="ECO:0000256" key="8">
    <source>
        <dbReference type="ARBA" id="ARBA00023004"/>
    </source>
</evidence>
<evidence type="ECO:0000256" key="11">
    <source>
        <dbReference type="HAMAP-Rule" id="MF_03154"/>
    </source>
</evidence>
<name>F0XPV2_GROCL</name>
<dbReference type="FunCoup" id="F0XPV2">
    <property type="interactions" value="238"/>
</dbReference>
<evidence type="ECO:0000256" key="2">
    <source>
        <dbReference type="ARBA" id="ARBA00022490"/>
    </source>
</evidence>
<dbReference type="AlphaFoldDB" id="F0XPV2"/>
<dbReference type="eggNOG" id="KOG2107">
    <property type="taxonomic scope" value="Eukaryota"/>
</dbReference>
<keyword evidence="9 11" id="KW-0486">Methionine biosynthesis</keyword>
<dbReference type="InterPro" id="IPR014710">
    <property type="entry name" value="RmlC-like_jellyroll"/>
</dbReference>
<evidence type="ECO:0000256" key="6">
    <source>
        <dbReference type="ARBA" id="ARBA00022964"/>
    </source>
</evidence>
<dbReference type="Proteomes" id="UP000007796">
    <property type="component" value="Unassembled WGS sequence"/>
</dbReference>
<proteinExistence type="inferred from homology"/>
<feature type="binding site" evidence="11">
    <location>
        <position position="87"/>
    </location>
    <ligand>
        <name>Ni(2+)</name>
        <dbReference type="ChEBI" id="CHEBI:49786"/>
        <note>for nickel-dependent acireductone dioxygenase activity</note>
    </ligand>
</feature>
<keyword evidence="14" id="KW-1185">Reference proteome</keyword>
<keyword evidence="10 11" id="KW-0539">Nucleus</keyword>
<accession>F0XPV2</accession>
<dbReference type="Gene3D" id="2.60.120.10">
    <property type="entry name" value="Jelly Rolls"/>
    <property type="match status" value="1"/>
</dbReference>
<keyword evidence="7 11" id="KW-0560">Oxidoreductase</keyword>
<comment type="catalytic activity">
    <reaction evidence="1 11">
        <text>1,2-dihydroxy-5-(methylsulfanyl)pent-1-en-3-one + O2 = 4-methylsulfanyl-2-oxobutanoate + formate + 2 H(+)</text>
        <dbReference type="Rhea" id="RHEA:24504"/>
        <dbReference type="ChEBI" id="CHEBI:15378"/>
        <dbReference type="ChEBI" id="CHEBI:15379"/>
        <dbReference type="ChEBI" id="CHEBI:15740"/>
        <dbReference type="ChEBI" id="CHEBI:16723"/>
        <dbReference type="ChEBI" id="CHEBI:49252"/>
        <dbReference type="EC" id="1.13.11.54"/>
    </reaction>
</comment>
<sequence length="172" mass="20096">MKAYLYDNLPGDQRLPHDSGKAVDAEALERLGVIYHRVPDIAAVDQLAAERGYKNRDEIKISPQSLGDAYDTKVKSFFNEHLHEDEEIRYIRDGYGYFDVRNKGDAWVRIQLEKDDLIILPPGIYHRFTTDDTNFTHAMRLFKDEPKWTPLNRSSEVDENEQRKSYASQYLN</sequence>
<dbReference type="GO" id="GO:0005506">
    <property type="term" value="F:iron ion binding"/>
    <property type="evidence" value="ECO:0007669"/>
    <property type="project" value="UniProtKB-UniRule"/>
</dbReference>
<dbReference type="InParanoid" id="F0XPV2"/>
<gene>
    <name evidence="11" type="primary">ADI1</name>
    <name evidence="13" type="ORF">CMQ_7393</name>
</gene>
<dbReference type="EMBL" id="GL629801">
    <property type="protein sequence ID" value="EFX00391.1"/>
    <property type="molecule type" value="Genomic_DNA"/>
</dbReference>
<feature type="binding site" evidence="11">
    <location>
        <position position="83"/>
    </location>
    <ligand>
        <name>Fe(2+)</name>
        <dbReference type="ChEBI" id="CHEBI:29033"/>
        <note>for iron-dependent acireductone dioxygenase activity</note>
    </ligand>
</feature>
<evidence type="ECO:0000256" key="3">
    <source>
        <dbReference type="ARBA" id="ARBA00022596"/>
    </source>
</evidence>
<comment type="function">
    <text evidence="11">Catalyzes 2 different reactions between oxygen and the acireductone 1,2-dihydroxy-3-keto-5-methylthiopentene (DHK-MTPene) depending upon the metal bound in the active site. Fe-containing acireductone dioxygenase (Fe-ARD) produces formate and 2-keto-4-methylthiobutyrate (KMTB), the alpha-ketoacid precursor of methionine in the methionine recycle pathway. Ni-containing acireductone dioxygenase (Ni-ARD) produces methylthiopropionate, carbon monoxide and formate, and does not lie on the methionine recycle pathway.</text>
</comment>
<feature type="binding site" evidence="11">
    <location>
        <position position="126"/>
    </location>
    <ligand>
        <name>Fe(2+)</name>
        <dbReference type="ChEBI" id="CHEBI:29033"/>
        <note>for iron-dependent acireductone dioxygenase activity</note>
    </ligand>
</feature>
<dbReference type="Pfam" id="PF03079">
    <property type="entry name" value="ARD"/>
    <property type="match status" value="1"/>
</dbReference>
<evidence type="ECO:0000256" key="1">
    <source>
        <dbReference type="ARBA" id="ARBA00000428"/>
    </source>
</evidence>
<dbReference type="InterPro" id="IPR027496">
    <property type="entry name" value="ARD_euk"/>
</dbReference>
<evidence type="ECO:0000313" key="13">
    <source>
        <dbReference type="EMBL" id="EFX00391.1"/>
    </source>
</evidence>